<evidence type="ECO:0000313" key="10">
    <source>
        <dbReference type="Proteomes" id="UP000606974"/>
    </source>
</evidence>
<keyword evidence="2 6" id="KW-0479">Metal-binding</keyword>
<name>A0A8H7A9F9_9EURO</name>
<dbReference type="Pfam" id="PF18345">
    <property type="entry name" value="zf_CCCH_4"/>
    <property type="match status" value="1"/>
</dbReference>
<sequence>MNNSTSQNMSTSQPQRNDGSALGEFFTSGLQPYANYPSENETAQEEFFYDPSLFTNSQIYSPPAATHTPTWNQNAAAQSRDPPLTAYGALPSSFQLSQYGQPSFDLRQPSPQPAHDPRLISRPSPSPTPYSHYNPQSAMLYRDLSYQNQQQFNPQSMVYPQRPNSTSTPTFDGHANRSPYFNYGSHMAGQSQLQPLDLTNSLGGFPEQQQQRTAAPSIDPSFLTANGLQRQRIDSAQNIYPFLGQENVHSQTGGQHTSLSTTPNPVHGSNLPASQAGAFMGVFVPHKIDKATAKVRKPKDPNAPKRPRGRPRKDASQTSTKQETDASTSDSDSDELQVEEIAEPLPDLLRGPRPESADKVIYDVAVAVWSPRNKPAVAEKVRKGIALFGDVVKQQRDAWKVKNEALKQAELANTTAIPSLKQEVAQFRKTIETMADQALHLGHPAHLAKLGENPFTMSALQSFLVDRINALDMDGDLVKSILKLMDRFTTLDEEMLEKTKTSKILTRLTKKAGNEVKALAQSVLDHAAVASKKKAASSTKAEGGDSPMAMNDPKTTSAAGLKRPREADGGSLPATKRTVVLTTVKQASKPLALQNAERKKLELAATKAKPPATMVNGTSSAAPAAASKAAVAAAMPPKPSPSPFSALMSASKKPGTSIAARAAAAKERASVASAPITKKPSPPPVAVIKSEPAVAPVAKSTFSFMDTLADMSRPKQIEEKKVDDRPPETEEERKKRLRKEERRKLRVSWAPENELTQIKLFIHDPEEEIGQADSAMRDVDDVGGEGRMLKLHKDLEDLDDDDDGRPNAEDMEPYRAPTEVDFTVIDEAARTGSFWRRGGSEKPESAEKEAQDLREQITLMVVYALPSDVPPTPKEPPAAGEEDDYTPLTSFGEPEEKTRQREKQYYEQIRAPQQAAATTPDLNAILNIMKQNQPQPAQQPAYNTFTQQPAPQQQPAQGVDISKILAVMSQMQQPQPQAQPQVQPVIPAQPQQQGGQVNLAALLAQMQGQTQPTQPTQPAQPAQPLAYGYAGNPNPYPGADTEYARKHGRNESTGEYDDYAFRKKKPASGSGGAGGGGGNAGSAKPHPKAKTVICKFWQEGKCKKGDDCTFIHE</sequence>
<dbReference type="InterPro" id="IPR000571">
    <property type="entry name" value="Znf_CCCH"/>
</dbReference>
<feature type="region of interest" description="Disordered" evidence="7">
    <location>
        <begin position="704"/>
        <end position="744"/>
    </location>
</feature>
<organism evidence="9 10">
    <name type="scientific">Endocarpon pusillum</name>
    <dbReference type="NCBI Taxonomy" id="364733"/>
    <lineage>
        <taxon>Eukaryota</taxon>
        <taxon>Fungi</taxon>
        <taxon>Dikarya</taxon>
        <taxon>Ascomycota</taxon>
        <taxon>Pezizomycotina</taxon>
        <taxon>Eurotiomycetes</taxon>
        <taxon>Chaetothyriomycetidae</taxon>
        <taxon>Verrucariales</taxon>
        <taxon>Verrucariaceae</taxon>
        <taxon>Endocarpon</taxon>
    </lineage>
</organism>
<feature type="domain" description="C3H1-type" evidence="8">
    <location>
        <begin position="1088"/>
        <end position="1113"/>
    </location>
</feature>
<dbReference type="OrthoDB" id="4347at2759"/>
<feature type="region of interest" description="Disordered" evidence="7">
    <location>
        <begin position="99"/>
        <end position="135"/>
    </location>
</feature>
<dbReference type="GO" id="GO:0008270">
    <property type="term" value="F:zinc ion binding"/>
    <property type="evidence" value="ECO:0007669"/>
    <property type="project" value="UniProtKB-KW"/>
</dbReference>
<feature type="region of interest" description="Disordered" evidence="7">
    <location>
        <begin position="1048"/>
        <end position="1088"/>
    </location>
</feature>
<dbReference type="AlphaFoldDB" id="A0A8H7A9F9"/>
<feature type="compositionally biased region" description="Polar residues" evidence="7">
    <location>
        <begin position="247"/>
        <end position="264"/>
    </location>
</feature>
<reference evidence="9" key="1">
    <citation type="submission" date="2020-02" db="EMBL/GenBank/DDBJ databases">
        <authorList>
            <person name="Palmer J.M."/>
        </authorList>
    </citation>
    <scope>NUCLEOTIDE SEQUENCE</scope>
    <source>
        <strain evidence="9">EPUS1.4</strain>
        <tissue evidence="9">Thallus</tissue>
    </source>
</reference>
<feature type="compositionally biased region" description="Low complexity" evidence="7">
    <location>
        <begin position="1"/>
        <end position="13"/>
    </location>
</feature>
<feature type="region of interest" description="Disordered" evidence="7">
    <location>
        <begin position="832"/>
        <end position="851"/>
    </location>
</feature>
<protein>
    <recommendedName>
        <fullName evidence="8">C3H1-type domain-containing protein</fullName>
    </recommendedName>
</protein>
<dbReference type="Proteomes" id="UP000606974">
    <property type="component" value="Unassembled WGS sequence"/>
</dbReference>
<evidence type="ECO:0000313" key="9">
    <source>
        <dbReference type="EMBL" id="KAF7502996.1"/>
    </source>
</evidence>
<proteinExistence type="predicted"/>
<dbReference type="GO" id="GO:0003713">
    <property type="term" value="F:transcription coactivator activity"/>
    <property type="evidence" value="ECO:0007669"/>
    <property type="project" value="InterPro"/>
</dbReference>
<keyword evidence="3 6" id="KW-0863">Zinc-finger</keyword>
<evidence type="ECO:0000256" key="4">
    <source>
        <dbReference type="ARBA" id="ARBA00022833"/>
    </source>
</evidence>
<dbReference type="PROSITE" id="PS00354">
    <property type="entry name" value="HMGI_Y"/>
    <property type="match status" value="1"/>
</dbReference>
<comment type="caution">
    <text evidence="9">The sequence shown here is derived from an EMBL/GenBank/DDBJ whole genome shotgun (WGS) entry which is preliminary data.</text>
</comment>
<comment type="subcellular location">
    <subcellularLocation>
        <location evidence="1">Nucleus</location>
    </subcellularLocation>
</comment>
<dbReference type="InterPro" id="IPR044661">
    <property type="entry name" value="MED15a/b/c-like"/>
</dbReference>
<feature type="region of interest" description="Disordered" evidence="7">
    <location>
        <begin position="156"/>
        <end position="187"/>
    </location>
</feature>
<dbReference type="InterPro" id="IPR036855">
    <property type="entry name" value="Znf_CCCH_sf"/>
</dbReference>
<feature type="compositionally biased region" description="Basic and acidic residues" evidence="7">
    <location>
        <begin position="712"/>
        <end position="743"/>
    </location>
</feature>
<feature type="compositionally biased region" description="Basic and acidic residues" evidence="7">
    <location>
        <begin position="290"/>
        <end position="303"/>
    </location>
</feature>
<evidence type="ECO:0000256" key="3">
    <source>
        <dbReference type="ARBA" id="ARBA00022771"/>
    </source>
</evidence>
<evidence type="ECO:0000256" key="1">
    <source>
        <dbReference type="ARBA" id="ARBA00004123"/>
    </source>
</evidence>
<dbReference type="PANTHER" id="PTHR33137">
    <property type="entry name" value="MEDIATOR OF RNA POLYMERASE II TRANSCRIPTION SUBUNIT 15A-RELATED"/>
    <property type="match status" value="1"/>
</dbReference>
<dbReference type="SMART" id="SM00356">
    <property type="entry name" value="ZnF_C3H1"/>
    <property type="match status" value="1"/>
</dbReference>
<accession>A0A8H7A9F9</accession>
<feature type="region of interest" description="Disordered" evidence="7">
    <location>
        <begin position="668"/>
        <end position="692"/>
    </location>
</feature>
<dbReference type="SUPFAM" id="SSF90229">
    <property type="entry name" value="CCCH zinc finger"/>
    <property type="match status" value="1"/>
</dbReference>
<dbReference type="Gene3D" id="4.10.1000.10">
    <property type="entry name" value="Zinc finger, CCCH-type"/>
    <property type="match status" value="1"/>
</dbReference>
<dbReference type="EMBL" id="JAACFV010000203">
    <property type="protein sequence ID" value="KAF7502996.1"/>
    <property type="molecule type" value="Genomic_DNA"/>
</dbReference>
<feature type="compositionally biased region" description="Gly residues" evidence="7">
    <location>
        <begin position="1069"/>
        <end position="1080"/>
    </location>
</feature>
<feature type="compositionally biased region" description="Polar residues" evidence="7">
    <location>
        <begin position="67"/>
        <end position="77"/>
    </location>
</feature>
<dbReference type="GO" id="GO:0031490">
    <property type="term" value="F:chromatin DNA binding"/>
    <property type="evidence" value="ECO:0007669"/>
    <property type="project" value="InterPro"/>
</dbReference>
<feature type="region of interest" description="Disordered" evidence="7">
    <location>
        <begin position="247"/>
        <end position="271"/>
    </location>
</feature>
<feature type="compositionally biased region" description="Basic and acidic residues" evidence="7">
    <location>
        <begin position="894"/>
        <end position="903"/>
    </location>
</feature>
<feature type="compositionally biased region" description="Basic and acidic residues" evidence="7">
    <location>
        <begin position="838"/>
        <end position="851"/>
    </location>
</feature>
<evidence type="ECO:0000256" key="6">
    <source>
        <dbReference type="PROSITE-ProRule" id="PRU00723"/>
    </source>
</evidence>
<dbReference type="PANTHER" id="PTHR33137:SF4">
    <property type="entry name" value="MEDIATOR OF RNA POLYMERASE II TRANSCRIPTION SUBUNIT 15A-RELATED"/>
    <property type="match status" value="1"/>
</dbReference>
<dbReference type="GO" id="GO:0005634">
    <property type="term" value="C:nucleus"/>
    <property type="evidence" value="ECO:0007669"/>
    <property type="project" value="UniProtKB-SubCell"/>
</dbReference>
<evidence type="ECO:0000259" key="8">
    <source>
        <dbReference type="PROSITE" id="PS50103"/>
    </source>
</evidence>
<keyword evidence="5" id="KW-0539">Nucleus</keyword>
<keyword evidence="4 6" id="KW-0862">Zinc</keyword>
<evidence type="ECO:0000256" key="7">
    <source>
        <dbReference type="SAM" id="MobiDB-lite"/>
    </source>
</evidence>
<feature type="region of interest" description="Disordered" evidence="7">
    <location>
        <begin position="866"/>
        <end position="903"/>
    </location>
</feature>
<feature type="zinc finger region" description="C3H1-type" evidence="6">
    <location>
        <begin position="1088"/>
        <end position="1113"/>
    </location>
</feature>
<dbReference type="InterPro" id="IPR000637">
    <property type="entry name" value="HMGI/Y_DNA-bd_CS"/>
</dbReference>
<dbReference type="PROSITE" id="PS50103">
    <property type="entry name" value="ZF_C3H1"/>
    <property type="match status" value="1"/>
</dbReference>
<feature type="region of interest" description="Disordered" evidence="7">
    <location>
        <begin position="58"/>
        <end position="83"/>
    </location>
</feature>
<evidence type="ECO:0000256" key="5">
    <source>
        <dbReference type="ARBA" id="ARBA00023242"/>
    </source>
</evidence>
<feature type="region of interest" description="Disordered" evidence="7">
    <location>
        <begin position="290"/>
        <end position="337"/>
    </location>
</feature>
<feature type="compositionally biased region" description="Polar residues" evidence="7">
    <location>
        <begin position="156"/>
        <end position="170"/>
    </location>
</feature>
<feature type="region of interest" description="Disordered" evidence="7">
    <location>
        <begin position="1"/>
        <end position="42"/>
    </location>
</feature>
<feature type="region of interest" description="Disordered" evidence="7">
    <location>
        <begin position="530"/>
        <end position="574"/>
    </location>
</feature>
<keyword evidence="10" id="KW-1185">Reference proteome</keyword>
<feature type="region of interest" description="Disordered" evidence="7">
    <location>
        <begin position="791"/>
        <end position="819"/>
    </location>
</feature>
<evidence type="ECO:0000256" key="2">
    <source>
        <dbReference type="ARBA" id="ARBA00022723"/>
    </source>
</evidence>
<gene>
    <name evidence="9" type="ORF">GJ744_004730</name>
</gene>